<keyword evidence="10" id="KW-1185">Reference proteome</keyword>
<evidence type="ECO:0000259" key="8">
    <source>
        <dbReference type="Pfam" id="PF10436"/>
    </source>
</evidence>
<evidence type="ECO:0000256" key="1">
    <source>
        <dbReference type="ARBA" id="ARBA00006155"/>
    </source>
</evidence>
<keyword evidence="6 7" id="KW-0496">Mitochondrion</keyword>
<dbReference type="PANTHER" id="PTHR11947">
    <property type="entry name" value="PYRUVATE DEHYDROGENASE KINASE"/>
    <property type="match status" value="1"/>
</dbReference>
<dbReference type="PANTHER" id="PTHR11947:SF25">
    <property type="entry name" value="[PYRUVATE DEHYDROGENASE (ACETYL-TRANSFERRING)] KINASE 2, MITOCHONDRIAL"/>
    <property type="match status" value="1"/>
</dbReference>
<dbReference type="Pfam" id="PF10436">
    <property type="entry name" value="BCDHK_Adom3"/>
    <property type="match status" value="1"/>
</dbReference>
<evidence type="ECO:0000256" key="2">
    <source>
        <dbReference type="ARBA" id="ARBA00022679"/>
    </source>
</evidence>
<sequence length="429" mass="48078">MFKIVPRPAARCPSLSKKESTALSQHRPFYQNKQLELYAAKEANRLTLRQLVFFGRAMDEDRLIKSANYVRTELPVRIAHRLRDMQKLPFIVVMQEQVAKVYELYWMAFEKFKRYPPINSLQDNVAFCQFLSDILREHSTVIPSLSLGLSLASPHLSPDDLDSFMRRMLVSRISRRVLAEHHISLSEIHSEKQASSHLGEPHVGIIFTGLNVKQCIDKCGALLRQRGDCWPEIFVDGHLGTHFAYIKEHLEYIIFELLKNAMQATTSFHRDASSLPPIRATIVAGANDIGVRISDQGGGLFETLVKTPSDLFSFSHVRNAARLQNSRIGALRTVSSSPHGMQATVDEQVGRWQKNLAIGKYSEAKDVGSDPEMKAGAGPHPRIGIGLPMSNIFATYFGGSLELVSLDGWGTDVYLRLPKLGTNLEGIEV</sequence>
<comment type="caution">
    <text evidence="9">The sequence shown here is derived from an EMBL/GenBank/DDBJ whole genome shotgun (WGS) entry which is preliminary data.</text>
</comment>
<evidence type="ECO:0000256" key="4">
    <source>
        <dbReference type="ARBA" id="ARBA00022777"/>
    </source>
</evidence>
<dbReference type="GO" id="GO:0010906">
    <property type="term" value="P:regulation of glucose metabolic process"/>
    <property type="evidence" value="ECO:0007669"/>
    <property type="project" value="TreeGrafter"/>
</dbReference>
<dbReference type="InterPro" id="IPR036784">
    <property type="entry name" value="AK/P_DHK_N_sf"/>
</dbReference>
<comment type="subcellular location">
    <subcellularLocation>
        <location evidence="7">Mitochondrion matrix</location>
    </subcellularLocation>
</comment>
<organism evidence="9 10">
    <name type="scientific">Mycena belliarum</name>
    <dbReference type="NCBI Taxonomy" id="1033014"/>
    <lineage>
        <taxon>Eukaryota</taxon>
        <taxon>Fungi</taxon>
        <taxon>Dikarya</taxon>
        <taxon>Basidiomycota</taxon>
        <taxon>Agaricomycotina</taxon>
        <taxon>Agaricomycetes</taxon>
        <taxon>Agaricomycetidae</taxon>
        <taxon>Agaricales</taxon>
        <taxon>Marasmiineae</taxon>
        <taxon>Mycenaceae</taxon>
        <taxon>Mycena</taxon>
    </lineage>
</organism>
<dbReference type="InterPro" id="IPR036890">
    <property type="entry name" value="HATPase_C_sf"/>
</dbReference>
<dbReference type="GO" id="GO:0005524">
    <property type="term" value="F:ATP binding"/>
    <property type="evidence" value="ECO:0007669"/>
    <property type="project" value="UniProtKB-UniRule"/>
</dbReference>
<evidence type="ECO:0000313" key="10">
    <source>
        <dbReference type="Proteomes" id="UP001222325"/>
    </source>
</evidence>
<dbReference type="SUPFAM" id="SSF55874">
    <property type="entry name" value="ATPase domain of HSP90 chaperone/DNA topoisomerase II/histidine kinase"/>
    <property type="match status" value="1"/>
</dbReference>
<dbReference type="EMBL" id="JARJCN010000013">
    <property type="protein sequence ID" value="KAJ7095414.1"/>
    <property type="molecule type" value="Genomic_DNA"/>
</dbReference>
<evidence type="ECO:0000256" key="6">
    <source>
        <dbReference type="ARBA" id="ARBA00023128"/>
    </source>
</evidence>
<proteinExistence type="inferred from homology"/>
<evidence type="ECO:0000256" key="5">
    <source>
        <dbReference type="ARBA" id="ARBA00022840"/>
    </source>
</evidence>
<dbReference type="GO" id="GO:0005759">
    <property type="term" value="C:mitochondrial matrix"/>
    <property type="evidence" value="ECO:0007669"/>
    <property type="project" value="UniProtKB-SubCell"/>
</dbReference>
<dbReference type="AlphaFoldDB" id="A0AAD6U930"/>
<keyword evidence="5 7" id="KW-0067">ATP-binding</keyword>
<dbReference type="Gene3D" id="3.30.565.10">
    <property type="entry name" value="Histidine kinase-like ATPase, C-terminal domain"/>
    <property type="match status" value="1"/>
</dbReference>
<evidence type="ECO:0000256" key="3">
    <source>
        <dbReference type="ARBA" id="ARBA00022741"/>
    </source>
</evidence>
<keyword evidence="3 7" id="KW-0547">Nucleotide-binding</keyword>
<dbReference type="Proteomes" id="UP001222325">
    <property type="component" value="Unassembled WGS sequence"/>
</dbReference>
<evidence type="ECO:0000256" key="7">
    <source>
        <dbReference type="RuleBase" id="RU366032"/>
    </source>
</evidence>
<accession>A0AAD6U930</accession>
<protein>
    <recommendedName>
        <fullName evidence="7">Protein-serine/threonine kinase</fullName>
        <ecNumber evidence="7">2.7.11.-</ecNumber>
    </recommendedName>
</protein>
<dbReference type="SUPFAM" id="SSF69012">
    <property type="entry name" value="alpha-ketoacid dehydrogenase kinase, N-terminal domain"/>
    <property type="match status" value="1"/>
</dbReference>
<dbReference type="Gene3D" id="1.20.140.20">
    <property type="entry name" value="Alpha-ketoacid/pyruvate dehydrogenase kinase, N-terminal domain"/>
    <property type="match status" value="1"/>
</dbReference>
<keyword evidence="2 7" id="KW-0808">Transferase</keyword>
<dbReference type="GO" id="GO:0004740">
    <property type="term" value="F:pyruvate dehydrogenase (acetyl-transferring) kinase activity"/>
    <property type="evidence" value="ECO:0007669"/>
    <property type="project" value="TreeGrafter"/>
</dbReference>
<feature type="domain" description="Branched-chain alpha-ketoacid dehydrogenase kinase/Pyruvate dehydrogenase kinase N-terminal" evidence="8">
    <location>
        <begin position="45"/>
        <end position="206"/>
    </location>
</feature>
<name>A0AAD6U930_9AGAR</name>
<dbReference type="EC" id="2.7.11.-" evidence="7"/>
<comment type="similarity">
    <text evidence="1 7">Belongs to the PDK/BCKDK protein kinase family.</text>
</comment>
<dbReference type="InterPro" id="IPR039028">
    <property type="entry name" value="BCKD/PDK"/>
</dbReference>
<evidence type="ECO:0000313" key="9">
    <source>
        <dbReference type="EMBL" id="KAJ7095414.1"/>
    </source>
</evidence>
<reference evidence="9" key="1">
    <citation type="submission" date="2023-03" db="EMBL/GenBank/DDBJ databases">
        <title>Massive genome expansion in bonnet fungi (Mycena s.s.) driven by repeated elements and novel gene families across ecological guilds.</title>
        <authorList>
            <consortium name="Lawrence Berkeley National Laboratory"/>
            <person name="Harder C.B."/>
            <person name="Miyauchi S."/>
            <person name="Viragh M."/>
            <person name="Kuo A."/>
            <person name="Thoen E."/>
            <person name="Andreopoulos B."/>
            <person name="Lu D."/>
            <person name="Skrede I."/>
            <person name="Drula E."/>
            <person name="Henrissat B."/>
            <person name="Morin E."/>
            <person name="Kohler A."/>
            <person name="Barry K."/>
            <person name="LaButti K."/>
            <person name="Morin E."/>
            <person name="Salamov A."/>
            <person name="Lipzen A."/>
            <person name="Mereny Z."/>
            <person name="Hegedus B."/>
            <person name="Baldrian P."/>
            <person name="Stursova M."/>
            <person name="Weitz H."/>
            <person name="Taylor A."/>
            <person name="Grigoriev I.V."/>
            <person name="Nagy L.G."/>
            <person name="Martin F."/>
            <person name="Kauserud H."/>
        </authorList>
    </citation>
    <scope>NUCLEOTIDE SEQUENCE</scope>
    <source>
        <strain evidence="9">CBHHK173m</strain>
    </source>
</reference>
<dbReference type="InterPro" id="IPR018955">
    <property type="entry name" value="BCDHK/PDK_N"/>
</dbReference>
<keyword evidence="4 7" id="KW-0418">Kinase</keyword>
<gene>
    <name evidence="9" type="ORF">B0H15DRAFT_829457</name>
</gene>